<dbReference type="FunFam" id="3.80.10.10:FF:000041">
    <property type="entry name" value="LRR receptor-like serine/threonine-protein kinase ERECTA"/>
    <property type="match status" value="1"/>
</dbReference>
<dbReference type="Gene3D" id="3.30.200.20">
    <property type="entry name" value="Phosphorylase Kinase, domain 1"/>
    <property type="match status" value="1"/>
</dbReference>
<dbReference type="AlphaFoldDB" id="B9FZJ5"/>
<dbReference type="GO" id="GO:0004674">
    <property type="term" value="F:protein serine/threonine kinase activity"/>
    <property type="evidence" value="ECO:0007669"/>
    <property type="project" value="UniProtKB-KW"/>
</dbReference>
<keyword evidence="8" id="KW-0732">Signal</keyword>
<dbReference type="GO" id="GO:0005886">
    <property type="term" value="C:plasma membrane"/>
    <property type="evidence" value="ECO:0007669"/>
    <property type="project" value="UniProtKB-SubCell"/>
</dbReference>
<dbReference type="Proteomes" id="UP000007752">
    <property type="component" value="Chromosome 8"/>
</dbReference>
<evidence type="ECO:0000256" key="18">
    <source>
        <dbReference type="ARBA" id="ARBA00048679"/>
    </source>
</evidence>
<evidence type="ECO:0000256" key="11">
    <source>
        <dbReference type="ARBA" id="ARBA00022777"/>
    </source>
</evidence>
<keyword evidence="16" id="KW-0325">Glycoprotein</keyword>
<protein>
    <recommendedName>
        <fullName evidence="2">non-specific serine/threonine protein kinase</fullName>
        <ecNumber evidence="2">2.7.11.1</ecNumber>
    </recommendedName>
</protein>
<keyword evidence="11" id="KW-0418">Kinase</keyword>
<evidence type="ECO:0000256" key="14">
    <source>
        <dbReference type="ARBA" id="ARBA00023136"/>
    </source>
</evidence>
<dbReference type="PANTHER" id="PTHR48006">
    <property type="entry name" value="LEUCINE-RICH REPEAT-CONTAINING PROTEIN DDB_G0281931-RELATED"/>
    <property type="match status" value="1"/>
</dbReference>
<feature type="transmembrane region" description="Helical" evidence="21">
    <location>
        <begin position="469"/>
        <end position="492"/>
    </location>
</feature>
<feature type="compositionally biased region" description="Low complexity" evidence="20">
    <location>
        <begin position="835"/>
        <end position="851"/>
    </location>
</feature>
<dbReference type="PROSITE" id="PS00107">
    <property type="entry name" value="PROTEIN_KINASE_ATP"/>
    <property type="match status" value="1"/>
</dbReference>
<dbReference type="GO" id="GO:0005524">
    <property type="term" value="F:ATP binding"/>
    <property type="evidence" value="ECO:0007669"/>
    <property type="project" value="UniProtKB-UniRule"/>
</dbReference>
<evidence type="ECO:0000256" key="13">
    <source>
        <dbReference type="ARBA" id="ARBA00022989"/>
    </source>
</evidence>
<dbReference type="FunFam" id="1.10.510.10:FF:000044">
    <property type="entry name" value="Putative LRR receptor-like serine/threonine-protein kinase"/>
    <property type="match status" value="1"/>
</dbReference>
<dbReference type="SUPFAM" id="SSF52058">
    <property type="entry name" value="L domain-like"/>
    <property type="match status" value="1"/>
</dbReference>
<evidence type="ECO:0000256" key="20">
    <source>
        <dbReference type="SAM" id="MobiDB-lite"/>
    </source>
</evidence>
<feature type="region of interest" description="Disordered" evidence="20">
    <location>
        <begin position="1"/>
        <end position="54"/>
    </location>
</feature>
<dbReference type="PROSITE" id="PS50011">
    <property type="entry name" value="PROTEIN_KINASE_DOM"/>
    <property type="match status" value="1"/>
</dbReference>
<comment type="catalytic activity">
    <reaction evidence="17">
        <text>L-threonyl-[protein] + ATP = O-phospho-L-threonyl-[protein] + ADP + H(+)</text>
        <dbReference type="Rhea" id="RHEA:46608"/>
        <dbReference type="Rhea" id="RHEA-COMP:11060"/>
        <dbReference type="Rhea" id="RHEA-COMP:11605"/>
        <dbReference type="ChEBI" id="CHEBI:15378"/>
        <dbReference type="ChEBI" id="CHEBI:30013"/>
        <dbReference type="ChEBI" id="CHEBI:30616"/>
        <dbReference type="ChEBI" id="CHEBI:61977"/>
        <dbReference type="ChEBI" id="CHEBI:456216"/>
        <dbReference type="EC" id="2.7.11.1"/>
    </reaction>
</comment>
<dbReference type="InterPro" id="IPR032675">
    <property type="entry name" value="LRR_dom_sf"/>
</dbReference>
<evidence type="ECO:0000256" key="16">
    <source>
        <dbReference type="ARBA" id="ARBA00023180"/>
    </source>
</evidence>
<evidence type="ECO:0000256" key="1">
    <source>
        <dbReference type="ARBA" id="ARBA00004162"/>
    </source>
</evidence>
<evidence type="ECO:0000256" key="5">
    <source>
        <dbReference type="ARBA" id="ARBA00022614"/>
    </source>
</evidence>
<evidence type="ECO:0000256" key="7">
    <source>
        <dbReference type="ARBA" id="ARBA00022692"/>
    </source>
</evidence>
<feature type="binding site" evidence="19">
    <location>
        <position position="555"/>
    </location>
    <ligand>
        <name>ATP</name>
        <dbReference type="ChEBI" id="CHEBI:30616"/>
    </ligand>
</feature>
<evidence type="ECO:0000256" key="12">
    <source>
        <dbReference type="ARBA" id="ARBA00022840"/>
    </source>
</evidence>
<reference evidence="23" key="2">
    <citation type="submission" date="2008-12" db="EMBL/GenBank/DDBJ databases">
        <title>Improved gene annotation of the rice (Oryza sativa) genomes.</title>
        <authorList>
            <person name="Wang J."/>
            <person name="Li R."/>
            <person name="Fan W."/>
            <person name="Huang Q."/>
            <person name="Zhang J."/>
            <person name="Zhou Y."/>
            <person name="Hu Y."/>
            <person name="Zi S."/>
            <person name="Li J."/>
            <person name="Ni P."/>
            <person name="Zheng H."/>
            <person name="Zhang Y."/>
            <person name="Zhao M."/>
            <person name="Hao Q."/>
            <person name="McDermott J."/>
            <person name="Samudrala R."/>
            <person name="Kristiansen K."/>
            <person name="Wong G.K.-S."/>
        </authorList>
    </citation>
    <scope>NUCLEOTIDE SEQUENCE</scope>
</reference>
<dbReference type="EMBL" id="CM000145">
    <property type="protein sequence ID" value="EEE68212.1"/>
    <property type="molecule type" value="Genomic_DNA"/>
</dbReference>
<evidence type="ECO:0000256" key="9">
    <source>
        <dbReference type="ARBA" id="ARBA00022737"/>
    </source>
</evidence>
<dbReference type="InterPro" id="IPR017441">
    <property type="entry name" value="Protein_kinase_ATP_BS"/>
</dbReference>
<dbReference type="PROSITE" id="PS00108">
    <property type="entry name" value="PROTEIN_KINASE_ST"/>
    <property type="match status" value="1"/>
</dbReference>
<sequence>MGQGLAKPGPKEGARRAPGKLKKSPSRSAGARTDDASTSGRTGDDEAGVDINGSSGKSSLWRPISLTGGATTMHAGAVTRAHNLRYSLFKKLQRYVAFNALSGVLPRELWNLKNLISLYIDSCGLSGDLPLTLSKLKNLRALRASDNDFTGKIPDYIGNLSNLEVLKLQGNKIEGPIPASLSKLVKLNSSLTLRNCNISDKLTSVDFSNFKNLTDLNLVWNNFMIDSSNSSILPSGLECLQQDTPCFLGQPEYSSFAVDCGGSRSVKSDDKFIYESDGANLQGASYYVTRPVRWGVSNTGKFYMGEPNRSYIIYTSNQFNKTLDSELFQTARTSPSSLRYYGIGLKNGKYIVALKFAEIFPDGQIWQSMGRRIFDIYIQGERKEQDFDIKKYANEKSNTPVERQYFTDVTNNFMEIHLFWAGKGTCCIPTLGFYGPSISALSVSFSGDPGLNINNTTNGENTSSGRRGLVVGVVVSAVIVGLLAVTGTFVWTQKRKRLEVEMEELLSIVGTPNVFSYGEIKSATDNFSTQNILGRGGYGLVYKGKLLDGRMVAVKQLSATSHQGKREFMTEIATISAVQHRNLVKLHGCCIESDAPLLVYEYMENGSLDRAILGKASLKLDWRTRFEICVGIARGLAYLHEESSTRIVHRDIKTSNVLLDANLNPKISDFGLARHYNDSMTHVSTGVAGTLGYLAPEYAMMGHLTEKADVFAFGIVAMEIIAGRPNFDDSVEDDKKYLLGWAWCLHENKQPLEILDPKLTEFNQEEVMRVINVILLCTMGLPHQRPPMSKVVSILTEDIETVEVEANARPSYIPQSQIRSENDGFIAGYFSGSSIQQSSGTQGSMPSSSSSKPKFHRDTSPLALSPCSSCEID</sequence>
<dbReference type="InterPro" id="IPR021720">
    <property type="entry name" value="Malectin_dom"/>
</dbReference>
<organism evidence="23">
    <name type="scientific">Oryza sativa subsp. japonica</name>
    <name type="common">Rice</name>
    <dbReference type="NCBI Taxonomy" id="39947"/>
    <lineage>
        <taxon>Eukaryota</taxon>
        <taxon>Viridiplantae</taxon>
        <taxon>Streptophyta</taxon>
        <taxon>Embryophyta</taxon>
        <taxon>Tracheophyta</taxon>
        <taxon>Spermatophyta</taxon>
        <taxon>Magnoliopsida</taxon>
        <taxon>Liliopsida</taxon>
        <taxon>Poales</taxon>
        <taxon>Poaceae</taxon>
        <taxon>BOP clade</taxon>
        <taxon>Oryzoideae</taxon>
        <taxon>Oryzeae</taxon>
        <taxon>Oryzinae</taxon>
        <taxon>Oryza</taxon>
        <taxon>Oryza sativa</taxon>
    </lineage>
</organism>
<keyword evidence="4" id="KW-0597">Phosphoprotein</keyword>
<dbReference type="SMART" id="SM00220">
    <property type="entry name" value="S_TKc"/>
    <property type="match status" value="1"/>
</dbReference>
<dbReference type="Pfam" id="PF11721">
    <property type="entry name" value="Malectin"/>
    <property type="match status" value="1"/>
</dbReference>
<comment type="catalytic activity">
    <reaction evidence="18">
        <text>L-seryl-[protein] + ATP = O-phospho-L-seryl-[protein] + ADP + H(+)</text>
        <dbReference type="Rhea" id="RHEA:17989"/>
        <dbReference type="Rhea" id="RHEA-COMP:9863"/>
        <dbReference type="Rhea" id="RHEA-COMP:11604"/>
        <dbReference type="ChEBI" id="CHEBI:15378"/>
        <dbReference type="ChEBI" id="CHEBI:29999"/>
        <dbReference type="ChEBI" id="CHEBI:30616"/>
        <dbReference type="ChEBI" id="CHEBI:83421"/>
        <dbReference type="ChEBI" id="CHEBI:456216"/>
        <dbReference type="EC" id="2.7.11.1"/>
    </reaction>
</comment>
<evidence type="ECO:0000259" key="22">
    <source>
        <dbReference type="PROSITE" id="PS50011"/>
    </source>
</evidence>
<dbReference type="InterPro" id="IPR051824">
    <property type="entry name" value="LRR_Rcpt-Like_S/T_Kinase"/>
</dbReference>
<evidence type="ECO:0000256" key="2">
    <source>
        <dbReference type="ARBA" id="ARBA00012513"/>
    </source>
</evidence>
<proteinExistence type="predicted"/>
<keyword evidence="3" id="KW-0723">Serine/threonine-protein kinase</keyword>
<keyword evidence="15" id="KW-0675">Receptor</keyword>
<keyword evidence="14 21" id="KW-0472">Membrane</keyword>
<dbReference type="InterPro" id="IPR000719">
    <property type="entry name" value="Prot_kinase_dom"/>
</dbReference>
<evidence type="ECO:0000256" key="19">
    <source>
        <dbReference type="PROSITE-ProRule" id="PRU10141"/>
    </source>
</evidence>
<dbReference type="Gene3D" id="3.80.10.10">
    <property type="entry name" value="Ribonuclease Inhibitor"/>
    <property type="match status" value="1"/>
</dbReference>
<dbReference type="Pfam" id="PF07714">
    <property type="entry name" value="PK_Tyr_Ser-Thr"/>
    <property type="match status" value="1"/>
</dbReference>
<dbReference type="InterPro" id="IPR001611">
    <property type="entry name" value="Leu-rich_rpt"/>
</dbReference>
<evidence type="ECO:0000313" key="23">
    <source>
        <dbReference type="EMBL" id="EEE68212.1"/>
    </source>
</evidence>
<dbReference type="FunFam" id="3.30.200.20:FF:000140">
    <property type="entry name" value="Leucine-rich repeat receptor-like protein kinase"/>
    <property type="match status" value="1"/>
</dbReference>
<keyword evidence="9" id="KW-0677">Repeat</keyword>
<dbReference type="Gene3D" id="2.60.120.430">
    <property type="entry name" value="Galactose-binding lectin"/>
    <property type="match status" value="1"/>
</dbReference>
<feature type="region of interest" description="Disordered" evidence="20">
    <location>
        <begin position="835"/>
        <end position="873"/>
    </location>
</feature>
<dbReference type="InterPro" id="IPR008271">
    <property type="entry name" value="Ser/Thr_kinase_AS"/>
</dbReference>
<dbReference type="InterPro" id="IPR001245">
    <property type="entry name" value="Ser-Thr/Tyr_kinase_cat_dom"/>
</dbReference>
<keyword evidence="5" id="KW-0433">Leucine-rich repeat</keyword>
<evidence type="ECO:0000256" key="10">
    <source>
        <dbReference type="ARBA" id="ARBA00022741"/>
    </source>
</evidence>
<evidence type="ECO:0000256" key="6">
    <source>
        <dbReference type="ARBA" id="ARBA00022679"/>
    </source>
</evidence>
<dbReference type="Gene3D" id="1.10.510.10">
    <property type="entry name" value="Transferase(Phosphotransferase) domain 1"/>
    <property type="match status" value="1"/>
</dbReference>
<evidence type="ECO:0000256" key="8">
    <source>
        <dbReference type="ARBA" id="ARBA00022729"/>
    </source>
</evidence>
<reference evidence="23" key="1">
    <citation type="journal article" date="2005" name="PLoS Biol.">
        <title>The genomes of Oryza sativa: a history of duplications.</title>
        <authorList>
            <person name="Yu J."/>
            <person name="Wang J."/>
            <person name="Lin W."/>
            <person name="Li S."/>
            <person name="Li H."/>
            <person name="Zhou J."/>
            <person name="Ni P."/>
            <person name="Dong W."/>
            <person name="Hu S."/>
            <person name="Zeng C."/>
            <person name="Zhang J."/>
            <person name="Zhang Y."/>
            <person name="Li R."/>
            <person name="Xu Z."/>
            <person name="Li S."/>
            <person name="Li X."/>
            <person name="Zheng H."/>
            <person name="Cong L."/>
            <person name="Lin L."/>
            <person name="Yin J."/>
            <person name="Geng J."/>
            <person name="Li G."/>
            <person name="Shi J."/>
            <person name="Liu J."/>
            <person name="Lv H."/>
            <person name="Li J."/>
            <person name="Wang J."/>
            <person name="Deng Y."/>
            <person name="Ran L."/>
            <person name="Shi X."/>
            <person name="Wang X."/>
            <person name="Wu Q."/>
            <person name="Li C."/>
            <person name="Ren X."/>
            <person name="Wang J."/>
            <person name="Wang X."/>
            <person name="Li D."/>
            <person name="Liu D."/>
            <person name="Zhang X."/>
            <person name="Ji Z."/>
            <person name="Zhao W."/>
            <person name="Sun Y."/>
            <person name="Zhang Z."/>
            <person name="Bao J."/>
            <person name="Han Y."/>
            <person name="Dong L."/>
            <person name="Ji J."/>
            <person name="Chen P."/>
            <person name="Wu S."/>
            <person name="Liu J."/>
            <person name="Xiao Y."/>
            <person name="Bu D."/>
            <person name="Tan J."/>
            <person name="Yang L."/>
            <person name="Ye C."/>
            <person name="Zhang J."/>
            <person name="Xu J."/>
            <person name="Zhou Y."/>
            <person name="Yu Y."/>
            <person name="Zhang B."/>
            <person name="Zhuang S."/>
            <person name="Wei H."/>
            <person name="Liu B."/>
            <person name="Lei M."/>
            <person name="Yu H."/>
            <person name="Li Y."/>
            <person name="Xu H."/>
            <person name="Wei S."/>
            <person name="He X."/>
            <person name="Fang L."/>
            <person name="Zhang Z."/>
            <person name="Zhang Y."/>
            <person name="Huang X."/>
            <person name="Su Z."/>
            <person name="Tong W."/>
            <person name="Li J."/>
            <person name="Tong Z."/>
            <person name="Li S."/>
            <person name="Ye J."/>
            <person name="Wang L."/>
            <person name="Fang L."/>
            <person name="Lei T."/>
            <person name="Chen C."/>
            <person name="Chen H."/>
            <person name="Xu Z."/>
            <person name="Li H."/>
            <person name="Huang H."/>
            <person name="Zhang F."/>
            <person name="Xu H."/>
            <person name="Li N."/>
            <person name="Zhao C."/>
            <person name="Li S."/>
            <person name="Dong L."/>
            <person name="Huang Y."/>
            <person name="Li L."/>
            <person name="Xi Y."/>
            <person name="Qi Q."/>
            <person name="Li W."/>
            <person name="Zhang B."/>
            <person name="Hu W."/>
            <person name="Zhang Y."/>
            <person name="Tian X."/>
            <person name="Jiao Y."/>
            <person name="Liang X."/>
            <person name="Jin J."/>
            <person name="Gao L."/>
            <person name="Zheng W."/>
            <person name="Hao B."/>
            <person name="Liu S."/>
            <person name="Wang W."/>
            <person name="Yuan L."/>
            <person name="Cao M."/>
            <person name="McDermott J."/>
            <person name="Samudrala R."/>
            <person name="Wang J."/>
            <person name="Wong G.K."/>
            <person name="Yang H."/>
        </authorList>
    </citation>
    <scope>NUCLEOTIDE SEQUENCE [LARGE SCALE GENOMIC DNA]</scope>
</reference>
<dbReference type="CDD" id="cd14066">
    <property type="entry name" value="STKc_IRAK"/>
    <property type="match status" value="1"/>
</dbReference>
<evidence type="ECO:0000256" key="3">
    <source>
        <dbReference type="ARBA" id="ARBA00022527"/>
    </source>
</evidence>
<evidence type="ECO:0000256" key="17">
    <source>
        <dbReference type="ARBA" id="ARBA00047899"/>
    </source>
</evidence>
<dbReference type="EC" id="2.7.11.1" evidence="2"/>
<evidence type="ECO:0000256" key="21">
    <source>
        <dbReference type="SAM" id="Phobius"/>
    </source>
</evidence>
<accession>B9FZJ5</accession>
<dbReference type="FunFam" id="2.60.120.430:FF:000002">
    <property type="entry name" value="Leucine-rich repeat receptor-like protein kinase"/>
    <property type="match status" value="1"/>
</dbReference>
<keyword evidence="10 19" id="KW-0547">Nucleotide-binding</keyword>
<name>B9FZJ5_ORYSJ</name>
<keyword evidence="13 21" id="KW-1133">Transmembrane helix</keyword>
<comment type="subcellular location">
    <subcellularLocation>
        <location evidence="1">Cell membrane</location>
        <topology evidence="1">Single-pass membrane protein</topology>
    </subcellularLocation>
</comment>
<evidence type="ECO:0000256" key="15">
    <source>
        <dbReference type="ARBA" id="ARBA00023170"/>
    </source>
</evidence>
<evidence type="ECO:0000256" key="4">
    <source>
        <dbReference type="ARBA" id="ARBA00022553"/>
    </source>
</evidence>
<keyword evidence="12 19" id="KW-0067">ATP-binding</keyword>
<keyword evidence="6" id="KW-0808">Transferase</keyword>
<gene>
    <name evidence="23" type="ORF">OsJ_26381</name>
</gene>
<dbReference type="SUPFAM" id="SSF56112">
    <property type="entry name" value="Protein kinase-like (PK-like)"/>
    <property type="match status" value="1"/>
</dbReference>
<keyword evidence="7 21" id="KW-0812">Transmembrane</keyword>
<dbReference type="PANTHER" id="PTHR48006:SF34">
    <property type="entry name" value="OS08G0203700 PROTEIN"/>
    <property type="match status" value="1"/>
</dbReference>
<feature type="domain" description="Protein kinase" evidence="22">
    <location>
        <begin position="527"/>
        <end position="799"/>
    </location>
</feature>
<dbReference type="InterPro" id="IPR011009">
    <property type="entry name" value="Kinase-like_dom_sf"/>
</dbReference>
<dbReference type="Pfam" id="PF00560">
    <property type="entry name" value="LRR_1"/>
    <property type="match status" value="2"/>
</dbReference>